<dbReference type="Proteomes" id="UP000319836">
    <property type="component" value="Unassembled WGS sequence"/>
</dbReference>
<dbReference type="InterPro" id="IPR027395">
    <property type="entry name" value="WH_DNA-bd_dom"/>
</dbReference>
<dbReference type="AlphaFoldDB" id="A0A538U8Q9"/>
<accession>A0A538U8Q9</accession>
<name>A0A538U8Q9_UNCEI</name>
<dbReference type="InterPro" id="IPR036388">
    <property type="entry name" value="WH-like_DNA-bd_sf"/>
</dbReference>
<proteinExistence type="predicted"/>
<dbReference type="SUPFAM" id="SSF46785">
    <property type="entry name" value="Winged helix' DNA-binding domain"/>
    <property type="match status" value="1"/>
</dbReference>
<organism evidence="3 4">
    <name type="scientific">Eiseniibacteriota bacterium</name>
    <dbReference type="NCBI Taxonomy" id="2212470"/>
    <lineage>
        <taxon>Bacteria</taxon>
        <taxon>Candidatus Eiseniibacteriota</taxon>
    </lineage>
</organism>
<evidence type="ECO:0000313" key="3">
    <source>
        <dbReference type="EMBL" id="TMQ72275.1"/>
    </source>
</evidence>
<dbReference type="InterPro" id="IPR036390">
    <property type="entry name" value="WH_DNA-bd_sf"/>
</dbReference>
<dbReference type="Gene3D" id="1.10.10.10">
    <property type="entry name" value="Winged helix-like DNA-binding domain superfamily/Winged helix DNA-binding domain"/>
    <property type="match status" value="1"/>
</dbReference>
<protein>
    <submittedName>
        <fullName evidence="3">Transcriptional regulator</fullName>
    </submittedName>
</protein>
<sequence length="131" mass="15020">MVARGDVAKTLRESRRGLPSKARLRRVGPDPESALPDLDRVIHERLRLGIVSALAVNEWLTFNELKQLMRTTDGNLSVHARRLEEAAYVECHKSFEGRLPKTRFRLTAAGRKALERYLHHMEALIRATRAR</sequence>
<dbReference type="Pfam" id="PF13601">
    <property type="entry name" value="HTH_34"/>
    <property type="match status" value="1"/>
</dbReference>
<evidence type="ECO:0000256" key="1">
    <source>
        <dbReference type="SAM" id="MobiDB-lite"/>
    </source>
</evidence>
<evidence type="ECO:0000313" key="4">
    <source>
        <dbReference type="Proteomes" id="UP000319836"/>
    </source>
</evidence>
<dbReference type="EMBL" id="VBPA01000068">
    <property type="protein sequence ID" value="TMQ72275.1"/>
    <property type="molecule type" value="Genomic_DNA"/>
</dbReference>
<feature type="region of interest" description="Disordered" evidence="1">
    <location>
        <begin position="1"/>
        <end position="32"/>
    </location>
</feature>
<dbReference type="PANTHER" id="PTHR37318">
    <property type="entry name" value="BSL7504 PROTEIN"/>
    <property type="match status" value="1"/>
</dbReference>
<dbReference type="PANTHER" id="PTHR37318:SF1">
    <property type="entry name" value="BSL7504 PROTEIN"/>
    <property type="match status" value="1"/>
</dbReference>
<reference evidence="3 4" key="1">
    <citation type="journal article" date="2019" name="Nat. Microbiol.">
        <title>Mediterranean grassland soil C-N compound turnover is dependent on rainfall and depth, and is mediated by genomically divergent microorganisms.</title>
        <authorList>
            <person name="Diamond S."/>
            <person name="Andeer P.F."/>
            <person name="Li Z."/>
            <person name="Crits-Christoph A."/>
            <person name="Burstein D."/>
            <person name="Anantharaman K."/>
            <person name="Lane K.R."/>
            <person name="Thomas B.C."/>
            <person name="Pan C."/>
            <person name="Northen T.R."/>
            <person name="Banfield J.F."/>
        </authorList>
    </citation>
    <scope>NUCLEOTIDE SEQUENCE [LARGE SCALE GENOMIC DNA]</scope>
    <source>
        <strain evidence="3">WS_10</strain>
    </source>
</reference>
<comment type="caution">
    <text evidence="3">The sequence shown here is derived from an EMBL/GenBank/DDBJ whole genome shotgun (WGS) entry which is preliminary data.</text>
</comment>
<gene>
    <name evidence="3" type="ORF">E6K80_03220</name>
</gene>
<feature type="compositionally biased region" description="Basic and acidic residues" evidence="1">
    <location>
        <begin position="1"/>
        <end position="16"/>
    </location>
</feature>
<evidence type="ECO:0000259" key="2">
    <source>
        <dbReference type="Pfam" id="PF13601"/>
    </source>
</evidence>
<feature type="domain" description="Winged helix DNA-binding" evidence="2">
    <location>
        <begin position="46"/>
        <end position="125"/>
    </location>
</feature>